<sequence>MALPSLTCQSVCTLKKQLRTIDGFLCNYDWLMNSYTTDYFTLDLEKKFPSSFSEFLLKDGSLNDLASLLPDWQSDSSQGDDAKAAETTPVSGAVLPLSMIAFRSLCRSLSLNQKLGVVADESLGATVFGGSLEKYFRVCVKAKKKHEVDLLAEMLSILCKSQGCERVVDIGAGLGHLSRLLSYNKNLKVTTVEATDSHSPKAQRLDR</sequence>
<dbReference type="SUPFAM" id="SSF53335">
    <property type="entry name" value="S-adenosyl-L-methionine-dependent methyltransferases"/>
    <property type="match status" value="1"/>
</dbReference>
<comment type="caution">
    <text evidence="2">The sequence shown here is derived from an EMBL/GenBank/DDBJ whole genome shotgun (WGS) entry which is preliminary data.</text>
</comment>
<dbReference type="PANTHER" id="PTHR12496:SF2">
    <property type="entry name" value="METHYLTRANSFERASE-LIKE PROTEIN 25B"/>
    <property type="match status" value="1"/>
</dbReference>
<dbReference type="InterPro" id="IPR029063">
    <property type="entry name" value="SAM-dependent_MTases_sf"/>
</dbReference>
<evidence type="ECO:0000313" key="3">
    <source>
        <dbReference type="Proteomes" id="UP000593567"/>
    </source>
</evidence>
<name>A0A7J7IVJ7_BUGNE</name>
<dbReference type="InterPro" id="IPR025714">
    <property type="entry name" value="Methyltranfer_dom"/>
</dbReference>
<proteinExistence type="predicted"/>
<evidence type="ECO:0000313" key="2">
    <source>
        <dbReference type="EMBL" id="KAF6017929.1"/>
    </source>
</evidence>
<dbReference type="Proteomes" id="UP000593567">
    <property type="component" value="Unassembled WGS sequence"/>
</dbReference>
<dbReference type="Pfam" id="PF13679">
    <property type="entry name" value="Methyltransf_32"/>
    <property type="match status" value="1"/>
</dbReference>
<organism evidence="2 3">
    <name type="scientific">Bugula neritina</name>
    <name type="common">Brown bryozoan</name>
    <name type="synonym">Sertularia neritina</name>
    <dbReference type="NCBI Taxonomy" id="10212"/>
    <lineage>
        <taxon>Eukaryota</taxon>
        <taxon>Metazoa</taxon>
        <taxon>Spiralia</taxon>
        <taxon>Lophotrochozoa</taxon>
        <taxon>Bryozoa</taxon>
        <taxon>Gymnolaemata</taxon>
        <taxon>Cheilostomatida</taxon>
        <taxon>Flustrina</taxon>
        <taxon>Buguloidea</taxon>
        <taxon>Bugulidae</taxon>
        <taxon>Bugula</taxon>
    </lineage>
</organism>
<keyword evidence="3" id="KW-1185">Reference proteome</keyword>
<gene>
    <name evidence="2" type="ORF">EB796_023794</name>
</gene>
<evidence type="ECO:0000259" key="1">
    <source>
        <dbReference type="Pfam" id="PF13679"/>
    </source>
</evidence>
<protein>
    <submittedName>
        <fullName evidence="2">rRNAD1</fullName>
    </submittedName>
</protein>
<dbReference type="InterPro" id="IPR052220">
    <property type="entry name" value="METTL25"/>
</dbReference>
<accession>A0A7J7IVJ7</accession>
<dbReference type="AlphaFoldDB" id="A0A7J7IVJ7"/>
<dbReference type="EMBL" id="VXIV02003351">
    <property type="protein sequence ID" value="KAF6017929.1"/>
    <property type="molecule type" value="Genomic_DNA"/>
</dbReference>
<reference evidence="2" key="1">
    <citation type="submission" date="2020-06" db="EMBL/GenBank/DDBJ databases">
        <title>Draft genome of Bugula neritina, a colonial animal packing powerful symbionts and potential medicines.</title>
        <authorList>
            <person name="Rayko M."/>
        </authorList>
    </citation>
    <scope>NUCLEOTIDE SEQUENCE [LARGE SCALE GENOMIC DNA]</scope>
    <source>
        <strain evidence="2">Kwan_BN1</strain>
    </source>
</reference>
<feature type="domain" description="Methyltransferase" evidence="1">
    <location>
        <begin position="143"/>
        <end position="206"/>
    </location>
</feature>
<dbReference type="OrthoDB" id="5875367at2759"/>
<dbReference type="PANTHER" id="PTHR12496">
    <property type="entry name" value="CGI-41 METHYLTRANSFERASE"/>
    <property type="match status" value="1"/>
</dbReference>